<dbReference type="GO" id="GO:0015297">
    <property type="term" value="F:antiporter activity"/>
    <property type="evidence" value="ECO:0007669"/>
    <property type="project" value="InterPro"/>
</dbReference>
<protein>
    <submittedName>
        <fullName evidence="3">Uncharacterized protein</fullName>
    </submittedName>
</protein>
<accession>A0AAV0IMG1</accession>
<dbReference type="EMBL" id="CAMGYJ010000004">
    <property type="protein sequence ID" value="CAI0398676.1"/>
    <property type="molecule type" value="Genomic_DNA"/>
</dbReference>
<feature type="transmembrane region" description="Helical" evidence="2">
    <location>
        <begin position="75"/>
        <end position="96"/>
    </location>
</feature>
<organism evidence="3 4">
    <name type="scientific">Linum tenue</name>
    <dbReference type="NCBI Taxonomy" id="586396"/>
    <lineage>
        <taxon>Eukaryota</taxon>
        <taxon>Viridiplantae</taxon>
        <taxon>Streptophyta</taxon>
        <taxon>Embryophyta</taxon>
        <taxon>Tracheophyta</taxon>
        <taxon>Spermatophyta</taxon>
        <taxon>Magnoliopsida</taxon>
        <taxon>eudicotyledons</taxon>
        <taxon>Gunneridae</taxon>
        <taxon>Pentapetalae</taxon>
        <taxon>rosids</taxon>
        <taxon>fabids</taxon>
        <taxon>Malpighiales</taxon>
        <taxon>Linaceae</taxon>
        <taxon>Linum</taxon>
    </lineage>
</organism>
<sequence>MLGIYMQRSWLLSIATALLLTPIYVLASPIFHTLLGQEKQISELAGRFAVWMVPQLFFFALNFPMQKFLQAQSRVWVLAGISSAVLSVHVLLNWVFVSKLGYGIIGAAVVGDVSCFDSWTGFSTKAFSSFPAFAKLSLASAVLSWLAFLGLFLFEYS</sequence>
<dbReference type="PANTHER" id="PTHR11206">
    <property type="entry name" value="MULTIDRUG RESISTANCE PROTEIN"/>
    <property type="match status" value="1"/>
</dbReference>
<keyword evidence="4" id="KW-1185">Reference proteome</keyword>
<feature type="transmembrane region" description="Helical" evidence="2">
    <location>
        <begin position="43"/>
        <end position="63"/>
    </location>
</feature>
<dbReference type="GO" id="GO:0016020">
    <property type="term" value="C:membrane"/>
    <property type="evidence" value="ECO:0007669"/>
    <property type="project" value="InterPro"/>
</dbReference>
<keyword evidence="2" id="KW-0812">Transmembrane</keyword>
<dbReference type="InterPro" id="IPR002528">
    <property type="entry name" value="MATE_fam"/>
</dbReference>
<comment type="similarity">
    <text evidence="1">Belongs to the multi antimicrobial extrusion (MATE) (TC 2.A.66.1) family.</text>
</comment>
<keyword evidence="2" id="KW-1133">Transmembrane helix</keyword>
<name>A0AAV0IMG1_9ROSI</name>
<dbReference type="Proteomes" id="UP001154282">
    <property type="component" value="Unassembled WGS sequence"/>
</dbReference>
<dbReference type="GO" id="GO:0042910">
    <property type="term" value="F:xenobiotic transmembrane transporter activity"/>
    <property type="evidence" value="ECO:0007669"/>
    <property type="project" value="InterPro"/>
</dbReference>
<evidence type="ECO:0000313" key="3">
    <source>
        <dbReference type="EMBL" id="CAI0398676.1"/>
    </source>
</evidence>
<reference evidence="3" key="1">
    <citation type="submission" date="2022-08" db="EMBL/GenBank/DDBJ databases">
        <authorList>
            <person name="Gutierrez-Valencia J."/>
        </authorList>
    </citation>
    <scope>NUCLEOTIDE SEQUENCE</scope>
</reference>
<dbReference type="AlphaFoldDB" id="A0AAV0IMG1"/>
<keyword evidence="2" id="KW-0472">Membrane</keyword>
<evidence type="ECO:0000313" key="4">
    <source>
        <dbReference type="Proteomes" id="UP001154282"/>
    </source>
</evidence>
<feature type="transmembrane region" description="Helical" evidence="2">
    <location>
        <begin position="132"/>
        <end position="154"/>
    </location>
</feature>
<evidence type="ECO:0000256" key="2">
    <source>
        <dbReference type="SAM" id="Phobius"/>
    </source>
</evidence>
<gene>
    <name evidence="3" type="ORF">LITE_LOCUS9993</name>
</gene>
<comment type="caution">
    <text evidence="3">The sequence shown here is derived from an EMBL/GenBank/DDBJ whole genome shotgun (WGS) entry which is preliminary data.</text>
</comment>
<proteinExistence type="inferred from homology"/>
<dbReference type="Pfam" id="PF01554">
    <property type="entry name" value="MatE"/>
    <property type="match status" value="1"/>
</dbReference>
<evidence type="ECO:0000256" key="1">
    <source>
        <dbReference type="ARBA" id="ARBA00010199"/>
    </source>
</evidence>